<dbReference type="FunFam" id="3.30.70.270:FF:000001">
    <property type="entry name" value="Diguanylate cyclase domain protein"/>
    <property type="match status" value="1"/>
</dbReference>
<keyword evidence="3" id="KW-0812">Transmembrane</keyword>
<name>A0A4Q0XW73_9BACT</name>
<dbReference type="OrthoDB" id="7323245at2"/>
<keyword evidence="3" id="KW-0472">Membrane</keyword>
<evidence type="ECO:0000256" key="2">
    <source>
        <dbReference type="ARBA" id="ARBA00034247"/>
    </source>
</evidence>
<dbReference type="InterPro" id="IPR029787">
    <property type="entry name" value="Nucleotide_cyclase"/>
</dbReference>
<evidence type="ECO:0000313" key="5">
    <source>
        <dbReference type="EMBL" id="RXJ61796.1"/>
    </source>
</evidence>
<dbReference type="STRING" id="877500.GCA_000935065_01248"/>
<organism evidence="5 6">
    <name type="scientific">Halarcobacter anaerophilus</name>
    <dbReference type="NCBI Taxonomy" id="877500"/>
    <lineage>
        <taxon>Bacteria</taxon>
        <taxon>Pseudomonadati</taxon>
        <taxon>Campylobacterota</taxon>
        <taxon>Epsilonproteobacteria</taxon>
        <taxon>Campylobacterales</taxon>
        <taxon>Arcobacteraceae</taxon>
        <taxon>Halarcobacter</taxon>
    </lineage>
</organism>
<dbReference type="PROSITE" id="PS50887">
    <property type="entry name" value="GGDEF"/>
    <property type="match status" value="1"/>
</dbReference>
<dbReference type="InterPro" id="IPR043128">
    <property type="entry name" value="Rev_trsase/Diguanyl_cyclase"/>
</dbReference>
<dbReference type="GO" id="GO:0052621">
    <property type="term" value="F:diguanylate cyclase activity"/>
    <property type="evidence" value="ECO:0007669"/>
    <property type="project" value="UniProtKB-EC"/>
</dbReference>
<feature type="transmembrane region" description="Helical" evidence="3">
    <location>
        <begin position="7"/>
        <end position="28"/>
    </location>
</feature>
<dbReference type="PANTHER" id="PTHR45138:SF9">
    <property type="entry name" value="DIGUANYLATE CYCLASE DGCM-RELATED"/>
    <property type="match status" value="1"/>
</dbReference>
<dbReference type="CDD" id="cd01949">
    <property type="entry name" value="GGDEF"/>
    <property type="match status" value="1"/>
</dbReference>
<dbReference type="PANTHER" id="PTHR45138">
    <property type="entry name" value="REGULATORY COMPONENTS OF SENSORY TRANSDUCTION SYSTEM"/>
    <property type="match status" value="1"/>
</dbReference>
<dbReference type="Proteomes" id="UP000290191">
    <property type="component" value="Unassembled WGS sequence"/>
</dbReference>
<dbReference type="RefSeq" id="WP_044416347.1">
    <property type="nucleotide sequence ID" value="NZ_CP041070.1"/>
</dbReference>
<comment type="catalytic activity">
    <reaction evidence="2">
        <text>2 GTP = 3',3'-c-di-GMP + 2 diphosphate</text>
        <dbReference type="Rhea" id="RHEA:24898"/>
        <dbReference type="ChEBI" id="CHEBI:33019"/>
        <dbReference type="ChEBI" id="CHEBI:37565"/>
        <dbReference type="ChEBI" id="CHEBI:58805"/>
        <dbReference type="EC" id="2.7.7.65"/>
    </reaction>
</comment>
<evidence type="ECO:0000256" key="3">
    <source>
        <dbReference type="SAM" id="Phobius"/>
    </source>
</evidence>
<reference evidence="5 6" key="1">
    <citation type="submission" date="2017-10" db="EMBL/GenBank/DDBJ databases">
        <title>Genomics of the genus Arcobacter.</title>
        <authorList>
            <person name="Perez-Cataluna A."/>
            <person name="Figueras M.J."/>
        </authorList>
    </citation>
    <scope>NUCLEOTIDE SEQUENCE [LARGE SCALE GENOMIC DNA]</scope>
    <source>
        <strain evidence="5 6">DSM 24636</strain>
    </source>
</reference>
<keyword evidence="6" id="KW-1185">Reference proteome</keyword>
<sequence length="613" mass="69868">MKTKNKIFFLVITVIGFMFLLITADMIYNFRDYGLKSIDDKAHAIAKTVEHSLTSQMVSGVIDDRALFLSQLKNIPNIDNIWLSRGQKVIELYGEGLLSEHVKDSIDEEVLKTGKSKRVINENIFSQSTFRITIPYKATSRGKINCISCHSNAKEGDTLGAITIQMSVDDSKQAGIKTVANTIAIALVLTILIIFILNIIISPFLILFESIKKVMNKAQKGDYSYRITDMKTKESEDVAVWINNFLEKLEKTLISIDNKISTFLSKNYTKKQRDPLVNVKNTVERLIDVYNFRKAIEYDKTLGQIYSRLAQIIKEKTPIEDFNLFEANTINGKITLVHKEKSIFCNILKEGCRADRTNSIIDSTQFRNICPAYNSCNKKHNYYCIPYSISNELDLIVSIHTKDEEVSVENFIAYIKDYIDVAKTVIVSKKLLLMLEKNAQTDALTGLFNRKYLEDTIPKITAQTSRLEVQYGILMLDIDFFKVINDTYGHDVGDNALKIVAQTLKENIRESDIAIRYGGEEFMILLYNCDETYIKDIAEKIRINFSNTPIQTGEIRAIKKTLSIGISMYPKDSHSINEAIKFADLALYKAKNSGRNNVFRFNKSILNIQNKSK</sequence>
<protein>
    <recommendedName>
        <fullName evidence="1">diguanylate cyclase</fullName>
        <ecNumber evidence="1">2.7.7.65</ecNumber>
    </recommendedName>
</protein>
<dbReference type="EMBL" id="PDKO01000012">
    <property type="protein sequence ID" value="RXJ61796.1"/>
    <property type="molecule type" value="Genomic_DNA"/>
</dbReference>
<evidence type="ECO:0000256" key="1">
    <source>
        <dbReference type="ARBA" id="ARBA00012528"/>
    </source>
</evidence>
<keyword evidence="3" id="KW-1133">Transmembrane helix</keyword>
<accession>A0A4Q0XW73</accession>
<dbReference type="SMART" id="SM00267">
    <property type="entry name" value="GGDEF"/>
    <property type="match status" value="1"/>
</dbReference>
<dbReference type="Pfam" id="PF00990">
    <property type="entry name" value="GGDEF"/>
    <property type="match status" value="1"/>
</dbReference>
<proteinExistence type="predicted"/>
<evidence type="ECO:0000259" key="4">
    <source>
        <dbReference type="PROSITE" id="PS50887"/>
    </source>
</evidence>
<feature type="transmembrane region" description="Helical" evidence="3">
    <location>
        <begin position="183"/>
        <end position="208"/>
    </location>
</feature>
<dbReference type="EC" id="2.7.7.65" evidence="1"/>
<dbReference type="Gene3D" id="3.30.450.290">
    <property type="match status" value="1"/>
</dbReference>
<dbReference type="NCBIfam" id="TIGR00254">
    <property type="entry name" value="GGDEF"/>
    <property type="match status" value="1"/>
</dbReference>
<comment type="caution">
    <text evidence="5">The sequence shown here is derived from an EMBL/GenBank/DDBJ whole genome shotgun (WGS) entry which is preliminary data.</text>
</comment>
<dbReference type="Gene3D" id="3.30.70.270">
    <property type="match status" value="1"/>
</dbReference>
<feature type="domain" description="GGDEF" evidence="4">
    <location>
        <begin position="469"/>
        <end position="603"/>
    </location>
</feature>
<dbReference type="InterPro" id="IPR050469">
    <property type="entry name" value="Diguanylate_Cyclase"/>
</dbReference>
<dbReference type="SUPFAM" id="SSF55073">
    <property type="entry name" value="Nucleotide cyclase"/>
    <property type="match status" value="1"/>
</dbReference>
<evidence type="ECO:0000313" key="6">
    <source>
        <dbReference type="Proteomes" id="UP000290191"/>
    </source>
</evidence>
<dbReference type="AlphaFoldDB" id="A0A4Q0XW73"/>
<gene>
    <name evidence="5" type="ORF">CRV06_12440</name>
</gene>
<dbReference type="InterPro" id="IPR000160">
    <property type="entry name" value="GGDEF_dom"/>
</dbReference>